<dbReference type="GeneID" id="41714036"/>
<keyword evidence="1" id="KW-1133">Transmembrane helix</keyword>
<dbReference type="Proteomes" id="UP000322983">
    <property type="component" value="Chromosome"/>
</dbReference>
<reference evidence="2 3" key="1">
    <citation type="journal article" date="2020" name="Int. J. Syst. Evol. Microbiol.">
        <title>Sulfuracidifex tepidarius gen. nov., sp. nov. and transfer of Sulfolobus metallicus Huber and Stetter 1992 to the genus Sulfuracidifex as Sulfuracidifex metallicus comb. nov.</title>
        <authorList>
            <person name="Itoh T."/>
            <person name="Miura T."/>
            <person name="Sakai H.D."/>
            <person name="Kato S."/>
            <person name="Ohkuma M."/>
            <person name="Takashina T."/>
        </authorList>
    </citation>
    <scope>NUCLEOTIDE SEQUENCE [LARGE SCALE GENOMIC DNA]</scope>
    <source>
        <strain evidence="2 3">IC-006</strain>
    </source>
</reference>
<feature type="transmembrane region" description="Helical" evidence="1">
    <location>
        <begin position="333"/>
        <end position="352"/>
    </location>
</feature>
<organism evidence="2 3">
    <name type="scientific">Sulfuracidifex tepidarius</name>
    <dbReference type="NCBI Taxonomy" id="1294262"/>
    <lineage>
        <taxon>Archaea</taxon>
        <taxon>Thermoproteota</taxon>
        <taxon>Thermoprotei</taxon>
        <taxon>Sulfolobales</taxon>
        <taxon>Sulfolobaceae</taxon>
        <taxon>Sulfuracidifex</taxon>
    </lineage>
</organism>
<accession>A0A510DRR0</accession>
<dbReference type="AlphaFoldDB" id="A0A510DRR0"/>
<protein>
    <submittedName>
        <fullName evidence="2">Thermopsin</fullName>
    </submittedName>
</protein>
<evidence type="ECO:0000313" key="2">
    <source>
        <dbReference type="EMBL" id="BBG22858.1"/>
    </source>
</evidence>
<sequence length="355" mass="39801">MYSLKFMKWGFLVFLSLIFAQVSMASINPYVDTQEYPFHSYAIGIASYGVYQKGNSMIPYFIKTDSVVGFVKVDSVNSENPFSIQLNVMLIVNDQTFWLQDVVVMNPSEDQFYLSSSVLNLTSLDSPLHNVSGDGSFIQGSDGQCYYVNYIGNYYYSLPFSFLPIINVTHSTSEVRILFGFKGIEGNCFDGKTVFFDNVVIHFPYVYRASIYVSGYNYLSDSSPYQGFSFYDAELVFGGEGNGKVVSFNQLEAFLSLYYQKDGKYVSFPSYFDFGSDTAEGTSNLVTHRVGNLFEVTTGRQSYYYLGRGEGSISVDGGKTLVVQNTISPIQSVILSFLLFILILASIFRKIISSI</sequence>
<keyword evidence="3" id="KW-1185">Reference proteome</keyword>
<dbReference type="OrthoDB" id="34640at2157"/>
<proteinExistence type="predicted"/>
<dbReference type="STRING" id="1294262.GCA_001316085_00945"/>
<dbReference type="RefSeq" id="WP_054845425.1">
    <property type="nucleotide sequence ID" value="NZ_AP018929.1"/>
</dbReference>
<evidence type="ECO:0000256" key="1">
    <source>
        <dbReference type="SAM" id="Phobius"/>
    </source>
</evidence>
<evidence type="ECO:0000313" key="3">
    <source>
        <dbReference type="Proteomes" id="UP000322983"/>
    </source>
</evidence>
<dbReference type="InterPro" id="IPR007981">
    <property type="entry name" value="Peptidase_A5"/>
</dbReference>
<name>A0A510DRR0_9CREN</name>
<keyword evidence="1" id="KW-0472">Membrane</keyword>
<dbReference type="Pfam" id="PF05317">
    <property type="entry name" value="Thermopsin"/>
    <property type="match status" value="1"/>
</dbReference>
<keyword evidence="1" id="KW-0812">Transmembrane</keyword>
<dbReference type="KEGG" id="step:IC006_0142"/>
<dbReference type="EMBL" id="AP018929">
    <property type="protein sequence ID" value="BBG22858.1"/>
    <property type="molecule type" value="Genomic_DNA"/>
</dbReference>
<gene>
    <name evidence="2" type="ORF">IC006_0142</name>
</gene>